<proteinExistence type="predicted"/>
<gene>
    <name evidence="3" type="ORF">C7U54_08790</name>
</gene>
<dbReference type="InterPro" id="IPR001451">
    <property type="entry name" value="Hexapep"/>
</dbReference>
<evidence type="ECO:0000313" key="4">
    <source>
        <dbReference type="Proteomes" id="UP000240974"/>
    </source>
</evidence>
<reference evidence="3 4" key="1">
    <citation type="journal article" date="2019" name="Int. J. Syst. Evol. Microbiol.">
        <title>Faecalibacillus intestinalis gen. nov., sp. nov. and Faecalibacillus faecis sp. nov., isolated from human faeces.</title>
        <authorList>
            <person name="Seo B."/>
            <person name="Jeon K."/>
            <person name="Baek I."/>
            <person name="Lee Y.M."/>
            <person name="Baek K."/>
            <person name="Ko G."/>
        </authorList>
    </citation>
    <scope>NUCLEOTIDE SEQUENCE [LARGE SCALE GENOMIC DNA]</scope>
    <source>
        <strain evidence="3 4">SNUG30099</strain>
    </source>
</reference>
<dbReference type="SUPFAM" id="SSF51161">
    <property type="entry name" value="Trimeric LpxA-like enzymes"/>
    <property type="match status" value="1"/>
</dbReference>
<dbReference type="Proteomes" id="UP000240974">
    <property type="component" value="Unassembled WGS sequence"/>
</dbReference>
<dbReference type="InterPro" id="IPR018357">
    <property type="entry name" value="Hexapep_transf_CS"/>
</dbReference>
<comment type="caution">
    <text evidence="3">The sequence shown here is derived from an EMBL/GenBank/DDBJ whole genome shotgun (WGS) entry which is preliminary data.</text>
</comment>
<evidence type="ECO:0000256" key="2">
    <source>
        <dbReference type="ARBA" id="ARBA00022737"/>
    </source>
</evidence>
<dbReference type="AlphaFoldDB" id="A0A2T3FYY9"/>
<accession>A0A2T3FYY9</accession>
<keyword evidence="4" id="KW-1185">Reference proteome</keyword>
<dbReference type="Pfam" id="PF00132">
    <property type="entry name" value="Hexapep"/>
    <property type="match status" value="1"/>
</dbReference>
<dbReference type="InterPro" id="IPR011004">
    <property type="entry name" value="Trimer_LpxA-like_sf"/>
</dbReference>
<dbReference type="InterPro" id="IPR051159">
    <property type="entry name" value="Hexapeptide_acetyltransf"/>
</dbReference>
<keyword evidence="2" id="KW-0677">Repeat</keyword>
<evidence type="ECO:0000313" key="3">
    <source>
        <dbReference type="EMBL" id="PST40498.1"/>
    </source>
</evidence>
<organism evidence="3 4">
    <name type="scientific">Faecalibacillus intestinalis</name>
    <dbReference type="NCBI Taxonomy" id="1982626"/>
    <lineage>
        <taxon>Bacteria</taxon>
        <taxon>Bacillati</taxon>
        <taxon>Bacillota</taxon>
        <taxon>Erysipelotrichia</taxon>
        <taxon>Erysipelotrichales</taxon>
        <taxon>Coprobacillaceae</taxon>
        <taxon>Faecalibacillus</taxon>
    </lineage>
</organism>
<dbReference type="RefSeq" id="WP_107030038.1">
    <property type="nucleotide sequence ID" value="NZ_PYLQ01000011.1"/>
</dbReference>
<dbReference type="CDD" id="cd04647">
    <property type="entry name" value="LbH_MAT_like"/>
    <property type="match status" value="1"/>
</dbReference>
<name>A0A2T3FYY9_9FIRM</name>
<dbReference type="GO" id="GO:0016740">
    <property type="term" value="F:transferase activity"/>
    <property type="evidence" value="ECO:0007669"/>
    <property type="project" value="UniProtKB-KW"/>
</dbReference>
<dbReference type="PROSITE" id="PS00101">
    <property type="entry name" value="HEXAPEP_TRANSFERASES"/>
    <property type="match status" value="1"/>
</dbReference>
<dbReference type="PANTHER" id="PTHR23416">
    <property type="entry name" value="SIALIC ACID SYNTHASE-RELATED"/>
    <property type="match status" value="1"/>
</dbReference>
<keyword evidence="1 3" id="KW-0808">Transferase</keyword>
<evidence type="ECO:0000256" key="1">
    <source>
        <dbReference type="ARBA" id="ARBA00022679"/>
    </source>
</evidence>
<dbReference type="Gene3D" id="2.160.10.10">
    <property type="entry name" value="Hexapeptide repeat proteins"/>
    <property type="match status" value="1"/>
</dbReference>
<dbReference type="EMBL" id="PYLQ01000011">
    <property type="protein sequence ID" value="PST40498.1"/>
    <property type="molecule type" value="Genomic_DNA"/>
</dbReference>
<sequence>MKKIIKTIYMFIFHPLIAFRTPINKFLFIKRRANIKHYKRIQLGKNISIGTDVRINFFNHDLDKSLYLGDNVYICNRDSFIIGGKITIGSDTIIASDVAIISENHSINPVHNLSYKDQDIICSDVKIGKGCWLGEKVIVLPGVEIGDKVVIGAGSVVTKSIPSYCIAVGNPAKVIKKYNFESNKWDGVLNEK</sequence>
<protein>
    <submittedName>
        <fullName evidence="3">Acetyltransferase</fullName>
    </submittedName>
</protein>